<evidence type="ECO:0000313" key="1">
    <source>
        <dbReference type="EMBL" id="EPF72006.1"/>
    </source>
</evidence>
<proteinExistence type="predicted"/>
<sequence>MKNYLKLHPVSKQFILRISILKSMMYCGVLWGLYHEGWAIKTDPNSNEKVFPFWLNPTQAYRYAQNNWPNYHPRKISLQDFENSLLPTLNRFHVKPTLYGSSAVMFKLSSSQMKHFFFSKNNYQMA</sequence>
<accession>S3NZI1</accession>
<name>S3NZI1_9GAMM</name>
<dbReference type="eggNOG" id="ENOG5031R9C">
    <property type="taxonomic scope" value="Bacteria"/>
</dbReference>
<reference evidence="1 2" key="1">
    <citation type="submission" date="2013-06" db="EMBL/GenBank/DDBJ databases">
        <title>The Genome Sequence of Acinetobacter rudis CIP 110305.</title>
        <authorList>
            <consortium name="The Broad Institute Genome Sequencing Platform"/>
            <consortium name="The Broad Institute Genome Sequencing Center for Infectious Disease"/>
            <person name="Cerqueira G."/>
            <person name="Feldgarden M."/>
            <person name="Courvalin P."/>
            <person name="Perichon B."/>
            <person name="Grillot-Courvalin C."/>
            <person name="Clermont D."/>
            <person name="Rocha E."/>
            <person name="Yoon E.-J."/>
            <person name="Nemec A."/>
            <person name="Young S.K."/>
            <person name="Zeng Q."/>
            <person name="Gargeya S."/>
            <person name="Fitzgerald M."/>
            <person name="Abouelleil A."/>
            <person name="Alvarado L."/>
            <person name="Berlin A.M."/>
            <person name="Chapman S.B."/>
            <person name="Dewar J."/>
            <person name="Goldberg J."/>
            <person name="Griggs A."/>
            <person name="Gujja S."/>
            <person name="Hansen M."/>
            <person name="Howarth C."/>
            <person name="Imamovic A."/>
            <person name="Larimer J."/>
            <person name="McCowan C."/>
            <person name="Murphy C."/>
            <person name="Pearson M."/>
            <person name="Priest M."/>
            <person name="Roberts A."/>
            <person name="Saif S."/>
            <person name="Shea T."/>
            <person name="Sykes S."/>
            <person name="Wortman J."/>
            <person name="Nusbaum C."/>
            <person name="Birren B."/>
        </authorList>
    </citation>
    <scope>NUCLEOTIDE SEQUENCE [LARGE SCALE GENOMIC DNA]</scope>
    <source>
        <strain evidence="1 2">CIP 110305</strain>
    </source>
</reference>
<dbReference type="STRING" id="632955.GCA_000829675_01637"/>
<dbReference type="OrthoDB" id="2936081at2"/>
<evidence type="ECO:0000313" key="2">
    <source>
        <dbReference type="Proteomes" id="UP000014568"/>
    </source>
</evidence>
<dbReference type="HOGENOM" id="CLU_1998938_0_0_6"/>
<keyword evidence="2" id="KW-1185">Reference proteome</keyword>
<gene>
    <name evidence="1" type="ORF">F945_02352</name>
</gene>
<dbReference type="PATRIC" id="fig|421052.3.peg.2296"/>
<organism evidence="1 2">
    <name type="scientific">Acinetobacter rudis CIP 110305</name>
    <dbReference type="NCBI Taxonomy" id="421052"/>
    <lineage>
        <taxon>Bacteria</taxon>
        <taxon>Pseudomonadati</taxon>
        <taxon>Pseudomonadota</taxon>
        <taxon>Gammaproteobacteria</taxon>
        <taxon>Moraxellales</taxon>
        <taxon>Moraxellaceae</taxon>
        <taxon>Acinetobacter</taxon>
    </lineage>
</organism>
<dbReference type="RefSeq" id="WP_016656756.1">
    <property type="nucleotide sequence ID" value="NZ_KE340353.1"/>
</dbReference>
<comment type="caution">
    <text evidence="1">The sequence shown here is derived from an EMBL/GenBank/DDBJ whole genome shotgun (WGS) entry which is preliminary data.</text>
</comment>
<dbReference type="Proteomes" id="UP000014568">
    <property type="component" value="Unassembled WGS sequence"/>
</dbReference>
<dbReference type="Pfam" id="PF11042">
    <property type="entry name" value="DUF2750"/>
    <property type="match status" value="1"/>
</dbReference>
<evidence type="ECO:0008006" key="3">
    <source>
        <dbReference type="Google" id="ProtNLM"/>
    </source>
</evidence>
<dbReference type="AlphaFoldDB" id="S3NZI1"/>
<protein>
    <recommendedName>
        <fullName evidence="3">DUF2750 domain-containing protein</fullName>
    </recommendedName>
</protein>
<dbReference type="EMBL" id="ATGI01000031">
    <property type="protein sequence ID" value="EPF72006.1"/>
    <property type="molecule type" value="Genomic_DNA"/>
</dbReference>
<dbReference type="InterPro" id="IPR021284">
    <property type="entry name" value="DUF2750"/>
</dbReference>